<gene>
    <name evidence="1" type="ORF">MPL3365_70072</name>
</gene>
<evidence type="ECO:0000313" key="1">
    <source>
        <dbReference type="EMBL" id="CDX61728.1"/>
    </source>
</evidence>
<sequence length="57" mass="6638">MEARQRERKVRVIGKCLVAWEWLEDGNAGTQLHQFNAQLLRRLVTHVTVPQRPNTVS</sequence>
<protein>
    <submittedName>
        <fullName evidence="1">Uncharacterized protein</fullName>
    </submittedName>
</protein>
<name>A0A090GGU4_MESPL</name>
<dbReference type="AlphaFoldDB" id="A0A090GGU4"/>
<dbReference type="Proteomes" id="UP000046122">
    <property type="component" value="Unassembled WGS sequence"/>
</dbReference>
<dbReference type="EMBL" id="CCNE01000065">
    <property type="protein sequence ID" value="CDX61728.1"/>
    <property type="molecule type" value="Genomic_DNA"/>
</dbReference>
<reference evidence="1 2" key="1">
    <citation type="submission" date="2014-08" db="EMBL/GenBank/DDBJ databases">
        <authorList>
            <person name="Moulin Lionel"/>
        </authorList>
    </citation>
    <scope>NUCLEOTIDE SEQUENCE [LARGE SCALE GENOMIC DNA]</scope>
</reference>
<organism evidence="1 2">
    <name type="scientific">Mesorhizobium plurifarium</name>
    <dbReference type="NCBI Taxonomy" id="69974"/>
    <lineage>
        <taxon>Bacteria</taxon>
        <taxon>Pseudomonadati</taxon>
        <taxon>Pseudomonadota</taxon>
        <taxon>Alphaproteobacteria</taxon>
        <taxon>Hyphomicrobiales</taxon>
        <taxon>Phyllobacteriaceae</taxon>
        <taxon>Mesorhizobium</taxon>
    </lineage>
</organism>
<accession>A0A090GGU4</accession>
<evidence type="ECO:0000313" key="2">
    <source>
        <dbReference type="Proteomes" id="UP000046122"/>
    </source>
</evidence>
<proteinExistence type="predicted"/>